<proteinExistence type="predicted"/>
<dbReference type="PANTHER" id="PTHR30466">
    <property type="entry name" value="FLAVIN REDUCTASE"/>
    <property type="match status" value="1"/>
</dbReference>
<accession>A0ABT2D070</accession>
<organism evidence="3 4">
    <name type="scientific">Massilia terrae</name>
    <dbReference type="NCBI Taxonomy" id="1811224"/>
    <lineage>
        <taxon>Bacteria</taxon>
        <taxon>Pseudomonadati</taxon>
        <taxon>Pseudomonadota</taxon>
        <taxon>Betaproteobacteria</taxon>
        <taxon>Burkholderiales</taxon>
        <taxon>Oxalobacteraceae</taxon>
        <taxon>Telluria group</taxon>
        <taxon>Massilia</taxon>
    </lineage>
</organism>
<keyword evidence="4" id="KW-1185">Reference proteome</keyword>
<sequence>MTTFAADTLAPGFDTGQFRSALAQFATGVTIVMTRTPDGALHGLTVNSFNSVSLEPPLVLWGLAGKARSLPAFSCASHYIVNVLAAHQLELALRFARGPGDRFAALDYAESPAGLPILPGVAAWFECRARSRYPEGDHVIFVGQVEHCHFNPSKPLGFHGGKFVVI</sequence>
<dbReference type="Gene3D" id="2.30.110.10">
    <property type="entry name" value="Electron Transport, Fmn-binding Protein, Chain A"/>
    <property type="match status" value="1"/>
</dbReference>
<comment type="caution">
    <text evidence="3">The sequence shown here is derived from an EMBL/GenBank/DDBJ whole genome shotgun (WGS) entry which is preliminary data.</text>
</comment>
<protein>
    <submittedName>
        <fullName evidence="3">Flavin reductase family protein</fullName>
    </submittedName>
</protein>
<dbReference type="InterPro" id="IPR050268">
    <property type="entry name" value="NADH-dep_flavin_reductase"/>
</dbReference>
<dbReference type="SMART" id="SM00903">
    <property type="entry name" value="Flavin_Reduct"/>
    <property type="match status" value="1"/>
</dbReference>
<reference evidence="3 4" key="1">
    <citation type="submission" date="2022-08" db="EMBL/GenBank/DDBJ databases">
        <title>Reclassification of Massilia species as members of the genera Telluria, Duganella, Pseudoduganella, Mokoshia gen. nov. and Zemynaea gen. nov. using orthogonal and non-orthogonal genome-based approaches.</title>
        <authorList>
            <person name="Bowman J.P."/>
        </authorList>
    </citation>
    <scope>NUCLEOTIDE SEQUENCE [LARGE SCALE GENOMIC DNA]</scope>
    <source>
        <strain evidence="3 4">JCM 31606</strain>
    </source>
</reference>
<dbReference type="Pfam" id="PF01613">
    <property type="entry name" value="Flavin_Reduct"/>
    <property type="match status" value="1"/>
</dbReference>
<dbReference type="InterPro" id="IPR012349">
    <property type="entry name" value="Split_barrel_FMN-bd"/>
</dbReference>
<name>A0ABT2D070_9BURK</name>
<feature type="domain" description="Flavin reductase like" evidence="2">
    <location>
        <begin position="22"/>
        <end position="165"/>
    </location>
</feature>
<evidence type="ECO:0000313" key="4">
    <source>
        <dbReference type="Proteomes" id="UP001204621"/>
    </source>
</evidence>
<dbReference type="EMBL" id="JANUGU010000005">
    <property type="protein sequence ID" value="MCS0659524.1"/>
    <property type="molecule type" value="Genomic_DNA"/>
</dbReference>
<dbReference type="RefSeq" id="WP_258812714.1">
    <property type="nucleotide sequence ID" value="NZ_JANUGU010000005.1"/>
</dbReference>
<dbReference type="PANTHER" id="PTHR30466:SF1">
    <property type="entry name" value="FMN REDUCTASE (NADH) RUTF"/>
    <property type="match status" value="1"/>
</dbReference>
<dbReference type="SUPFAM" id="SSF50475">
    <property type="entry name" value="FMN-binding split barrel"/>
    <property type="match status" value="1"/>
</dbReference>
<evidence type="ECO:0000313" key="3">
    <source>
        <dbReference type="EMBL" id="MCS0659524.1"/>
    </source>
</evidence>
<evidence type="ECO:0000259" key="2">
    <source>
        <dbReference type="SMART" id="SM00903"/>
    </source>
</evidence>
<gene>
    <name evidence="3" type="ORF">NX778_15750</name>
</gene>
<evidence type="ECO:0000256" key="1">
    <source>
        <dbReference type="ARBA" id="ARBA00023002"/>
    </source>
</evidence>
<keyword evidence="1" id="KW-0560">Oxidoreductase</keyword>
<dbReference type="InterPro" id="IPR002563">
    <property type="entry name" value="Flavin_Rdtase-like_dom"/>
</dbReference>
<dbReference type="Proteomes" id="UP001204621">
    <property type="component" value="Unassembled WGS sequence"/>
</dbReference>